<proteinExistence type="inferred from homology"/>
<sequence length="284" mass="33279">MAQRSWNINLDEMRKARVNLGHFIDQWNPRMEPYISTNRKQPRYIPNCRRRHITNLKITTRFLSKACDLLFDAASSGEQFLIVGTNKRVAFSAARAAIRARCHYVNKKWLGGMLTNWSTTKRRLQKFRDLRMRYKSRKRARLPKKEAAVLKRQLSHLQTYMGGITYMKRLPDIVIILNQDKESTALRECITLGIPTISLIDTDCDPYLTDLPIPANDDSEKSLGLIITKLVVAICKGRSRYIKRFVIQKKKKKKRKKQIRELYNSNRVESLTILRFLNLKKIGR</sequence>
<accession>A0A140E9R2</accession>
<dbReference type="SUPFAM" id="SSF52313">
    <property type="entry name" value="Ribosomal protein S2"/>
    <property type="match status" value="1"/>
</dbReference>
<dbReference type="GeneID" id="27110284"/>
<dbReference type="RefSeq" id="YP_009241262.1">
    <property type="nucleotide sequence ID" value="NC_029770.1"/>
</dbReference>
<dbReference type="Gene3D" id="1.10.287.610">
    <property type="entry name" value="Helix hairpin bin"/>
    <property type="match status" value="1"/>
</dbReference>
<protein>
    <recommendedName>
        <fullName evidence="4 5">Small ribosomal subunit protein uS2c</fullName>
    </recommendedName>
</protein>
<comment type="similarity">
    <text evidence="1 5 6">Belongs to the universal ribosomal protein uS2 family.</text>
</comment>
<keyword evidence="7" id="KW-0934">Plastid</keyword>
<dbReference type="Gene3D" id="3.40.50.10490">
    <property type="entry name" value="Glucose-6-phosphate isomerase like protein, domain 1"/>
    <property type="match status" value="1"/>
</dbReference>
<evidence type="ECO:0000256" key="3">
    <source>
        <dbReference type="ARBA" id="ARBA00023274"/>
    </source>
</evidence>
<gene>
    <name evidence="5 7" type="primary">rps2</name>
    <name evidence="7" type="ORF">GENE_0016</name>
</gene>
<reference evidence="7" key="1">
    <citation type="journal article" date="2019" name="Int. J. Mol. Sci.">
        <title>Plastid Genomes of Carnivorous Plants Drosera rotundifolia and Nepenthes x ventrata Reveal Evolutionary Patterns Resembling Those Observed in Parasitic Plants.</title>
        <authorList>
            <person name="Gruzdev E.V."/>
            <person name="Kadnikov V.V."/>
            <person name="Beletsky A.V."/>
            <person name="Kochieva E.Z."/>
            <person name="Mardanov A.V."/>
            <person name="Skryabin K.G."/>
            <person name="Ravin N.V."/>
        </authorList>
    </citation>
    <scope>NUCLEOTIDE SEQUENCE</scope>
</reference>
<dbReference type="CDD" id="cd01425">
    <property type="entry name" value="RPS2"/>
    <property type="match status" value="1"/>
</dbReference>
<name>A0A140E9R2_DRORT</name>
<dbReference type="Pfam" id="PF00318">
    <property type="entry name" value="Ribosomal_S2"/>
    <property type="match status" value="1"/>
</dbReference>
<dbReference type="PANTHER" id="PTHR12534:SF0">
    <property type="entry name" value="SMALL RIBOSOMAL SUBUNIT PROTEIN US2M"/>
    <property type="match status" value="1"/>
</dbReference>
<dbReference type="EMBL" id="KU168830">
    <property type="protein sequence ID" value="AMK97275.1"/>
    <property type="molecule type" value="Genomic_DNA"/>
</dbReference>
<dbReference type="GO" id="GO:0009507">
    <property type="term" value="C:chloroplast"/>
    <property type="evidence" value="ECO:0007669"/>
    <property type="project" value="UniProtKB-SubCell"/>
</dbReference>
<dbReference type="AlphaFoldDB" id="A0A140E9R2"/>
<evidence type="ECO:0000313" key="7">
    <source>
        <dbReference type="EMBL" id="AMK97275.1"/>
    </source>
</evidence>
<dbReference type="InterPro" id="IPR001865">
    <property type="entry name" value="Ribosomal_uS2"/>
</dbReference>
<evidence type="ECO:0000256" key="4">
    <source>
        <dbReference type="ARBA" id="ARBA00035155"/>
    </source>
</evidence>
<keyword evidence="2 5" id="KW-0689">Ribosomal protein</keyword>
<organism evidence="7">
    <name type="scientific">Drosera rotundifolia</name>
    <name type="common">Roundleaf sundew</name>
    <dbReference type="NCBI Taxonomy" id="173423"/>
    <lineage>
        <taxon>Eukaryota</taxon>
        <taxon>Viridiplantae</taxon>
        <taxon>Streptophyta</taxon>
        <taxon>Embryophyta</taxon>
        <taxon>Tracheophyta</taxon>
        <taxon>Spermatophyta</taxon>
        <taxon>Magnoliopsida</taxon>
        <taxon>eudicotyledons</taxon>
        <taxon>Gunneridae</taxon>
        <taxon>Pentapetalae</taxon>
        <taxon>Caryophyllales</taxon>
        <taxon>Droseraceae</taxon>
        <taxon>Drosera</taxon>
    </lineage>
</organism>
<dbReference type="PROSITE" id="PS00963">
    <property type="entry name" value="RIBOSOMAL_S2_2"/>
    <property type="match status" value="1"/>
</dbReference>
<dbReference type="HAMAP" id="MF_00291_B">
    <property type="entry name" value="Ribosomal_uS2_B"/>
    <property type="match status" value="1"/>
</dbReference>
<dbReference type="PRINTS" id="PR00395">
    <property type="entry name" value="RIBOSOMALS2"/>
</dbReference>
<evidence type="ECO:0000256" key="5">
    <source>
        <dbReference type="HAMAP-Rule" id="MF_00291"/>
    </source>
</evidence>
<dbReference type="GO" id="GO:0003735">
    <property type="term" value="F:structural constituent of ribosome"/>
    <property type="evidence" value="ECO:0007669"/>
    <property type="project" value="InterPro"/>
</dbReference>
<dbReference type="InterPro" id="IPR018130">
    <property type="entry name" value="Ribosomal_uS2_CS"/>
</dbReference>
<dbReference type="PANTHER" id="PTHR12534">
    <property type="entry name" value="30S RIBOSOMAL PROTEIN S2 PROKARYOTIC AND ORGANELLAR"/>
    <property type="match status" value="1"/>
</dbReference>
<geneLocation type="chloroplast" evidence="7"/>
<dbReference type="InterPro" id="IPR023591">
    <property type="entry name" value="Ribosomal_uS2_flav_dom_sf"/>
</dbReference>
<evidence type="ECO:0000256" key="1">
    <source>
        <dbReference type="ARBA" id="ARBA00006242"/>
    </source>
</evidence>
<keyword evidence="3 5" id="KW-0687">Ribonucleoprotein</keyword>
<evidence type="ECO:0000256" key="2">
    <source>
        <dbReference type="ARBA" id="ARBA00022980"/>
    </source>
</evidence>
<comment type="subcellular location">
    <subcellularLocation>
        <location evidence="5">Plastid</location>
        <location evidence="5">Chloroplast</location>
    </subcellularLocation>
</comment>
<dbReference type="GO" id="GO:0005763">
    <property type="term" value="C:mitochondrial small ribosomal subunit"/>
    <property type="evidence" value="ECO:0007669"/>
    <property type="project" value="TreeGrafter"/>
</dbReference>
<dbReference type="NCBIfam" id="TIGR01011">
    <property type="entry name" value="rpsB_bact"/>
    <property type="match status" value="1"/>
</dbReference>
<evidence type="ECO:0000256" key="6">
    <source>
        <dbReference type="RuleBase" id="RU003631"/>
    </source>
</evidence>
<dbReference type="GO" id="GO:0006412">
    <property type="term" value="P:translation"/>
    <property type="evidence" value="ECO:0007669"/>
    <property type="project" value="UniProtKB-UniRule"/>
</dbReference>
<keyword evidence="7" id="KW-0150">Chloroplast</keyword>
<dbReference type="FunFam" id="1.10.287.610:FF:000001">
    <property type="entry name" value="30S ribosomal protein S2"/>
    <property type="match status" value="1"/>
</dbReference>
<dbReference type="InterPro" id="IPR005706">
    <property type="entry name" value="Ribosomal_uS2_bac/mit/plastid"/>
</dbReference>